<dbReference type="Proteomes" id="UP000472240">
    <property type="component" value="Chromosome 15"/>
</dbReference>
<dbReference type="GeneTree" id="ENSGT00940000164223"/>
<dbReference type="GO" id="GO:0016020">
    <property type="term" value="C:membrane"/>
    <property type="evidence" value="ECO:0007669"/>
    <property type="project" value="UniProtKB-SubCell"/>
</dbReference>
<evidence type="ECO:0000256" key="2">
    <source>
        <dbReference type="ARBA" id="ARBA00005948"/>
    </source>
</evidence>
<keyword evidence="4 7" id="KW-0812">Transmembrane</keyword>
<dbReference type="PANTHER" id="PTHR14132:SF1">
    <property type="entry name" value="FXYD DOMAIN-CONTAINING ION TRANSPORT REGULATOR 7"/>
    <property type="match status" value="1"/>
</dbReference>
<reference evidence="10" key="3">
    <citation type="submission" date="2018-12" db="EMBL/GenBank/DDBJ databases">
        <title>G10K-VGP greater horseshoe bat female genome, primary haplotype.</title>
        <authorList>
            <person name="Teeling E."/>
            <person name="Myers G."/>
            <person name="Vernes S."/>
            <person name="Pippel M."/>
            <person name="Winkler S."/>
            <person name="Fedrigo O."/>
            <person name="Rhie A."/>
            <person name="Koren S."/>
            <person name="Phillippy A."/>
            <person name="Lewin H."/>
            <person name="Damas J."/>
            <person name="Howe K."/>
            <person name="Mountcastle J."/>
            <person name="Jarvis E.D."/>
        </authorList>
    </citation>
    <scope>NUCLEOTIDE SEQUENCE [LARGE SCALE GENOMIC DNA]</scope>
</reference>
<evidence type="ECO:0000256" key="6">
    <source>
        <dbReference type="ARBA" id="ARBA00023136"/>
    </source>
</evidence>
<keyword evidence="10" id="KW-1185">Reference proteome</keyword>
<reference evidence="9" key="4">
    <citation type="submission" date="2025-08" db="UniProtKB">
        <authorList>
            <consortium name="Ensembl"/>
        </authorList>
    </citation>
    <scope>IDENTIFICATION</scope>
</reference>
<accession>A0A671EGG4</accession>
<evidence type="ECO:0000256" key="4">
    <source>
        <dbReference type="ARBA" id="ARBA00022692"/>
    </source>
</evidence>
<dbReference type="GO" id="GO:0043269">
    <property type="term" value="P:regulation of monoatomic ion transport"/>
    <property type="evidence" value="ECO:0007669"/>
    <property type="project" value="InterPro"/>
</dbReference>
<organism evidence="9 10">
    <name type="scientific">Rhinolophus ferrumequinum</name>
    <name type="common">Greater horseshoe bat</name>
    <dbReference type="NCBI Taxonomy" id="59479"/>
    <lineage>
        <taxon>Eukaryota</taxon>
        <taxon>Metazoa</taxon>
        <taxon>Chordata</taxon>
        <taxon>Craniata</taxon>
        <taxon>Vertebrata</taxon>
        <taxon>Euteleostomi</taxon>
        <taxon>Mammalia</taxon>
        <taxon>Eutheria</taxon>
        <taxon>Laurasiatheria</taxon>
        <taxon>Chiroptera</taxon>
        <taxon>Yinpterochiroptera</taxon>
        <taxon>Rhinolophoidea</taxon>
        <taxon>Rhinolophidae</taxon>
        <taxon>Rhinolophinae</taxon>
        <taxon>Rhinolophus</taxon>
    </lineage>
</organism>
<protein>
    <recommendedName>
        <fullName evidence="7">FXYD domain-containing ion transport regulator</fullName>
    </recommendedName>
</protein>
<feature type="compositionally biased region" description="Pro residues" evidence="8">
    <location>
        <begin position="118"/>
        <end position="132"/>
    </location>
</feature>
<dbReference type="PANTHER" id="PTHR14132">
    <property type="entry name" value="SODIUM/POTASSIUM-TRANSPORTING ATPASE SUBUNIT GAMMA"/>
    <property type="match status" value="1"/>
</dbReference>
<dbReference type="InterPro" id="IPR000272">
    <property type="entry name" value="Ion-transport_regulator_FXYD"/>
</dbReference>
<keyword evidence="3 7" id="KW-0813">Transport</keyword>
<evidence type="ECO:0000256" key="7">
    <source>
        <dbReference type="RuleBase" id="RU364131"/>
    </source>
</evidence>
<dbReference type="GO" id="GO:0006811">
    <property type="term" value="P:monoatomic ion transport"/>
    <property type="evidence" value="ECO:0007669"/>
    <property type="project" value="UniProtKB-KW"/>
</dbReference>
<reference evidence="9 10" key="1">
    <citation type="journal article" date="2015" name="Annu Rev Anim Biosci">
        <title>The Genome 10K Project: a way forward.</title>
        <authorList>
            <person name="Koepfli K.P."/>
            <person name="Paten B."/>
            <person name="O'Brien S.J."/>
            <person name="Koepfli K.P."/>
            <person name="Paten B."/>
            <person name="Antunes A."/>
            <person name="Belov K."/>
            <person name="Bustamante C."/>
            <person name="Castoe T.A."/>
            <person name="Clawson H."/>
            <person name="Crawford A.J."/>
            <person name="Diekhans M."/>
            <person name="Distel D."/>
            <person name="Durbin R."/>
            <person name="Earl D."/>
            <person name="Fujita M.K."/>
            <person name="Gamble T."/>
            <person name="Georges A."/>
            <person name="Gemmell N."/>
            <person name="Gilbert M.T."/>
            <person name="Graves J.M."/>
            <person name="Green R.E."/>
            <person name="Hickey G."/>
            <person name="Jarvis E.D."/>
            <person name="Johnson W."/>
            <person name="Komissarov A."/>
            <person name="Korf I."/>
            <person name="Kuhn R."/>
            <person name="Larkin D.M."/>
            <person name="Lewin H."/>
            <person name="Lopez J.V."/>
            <person name="Ma J."/>
            <person name="Marques-Bonet T."/>
            <person name="Miller W."/>
            <person name="Murphy R."/>
            <person name="Pevzner P."/>
            <person name="Shapiro B."/>
            <person name="Steiner C."/>
            <person name="Tamazian G."/>
            <person name="Venkatesh B."/>
            <person name="Wang J."/>
            <person name="Wayne R."/>
            <person name="Wiley E."/>
            <person name="Yang H."/>
            <person name="Zhang G."/>
            <person name="Haussler D."/>
            <person name="Ryder O."/>
            <person name="O'Brien S.J."/>
        </authorList>
    </citation>
    <scope>NUCLEOTIDE SEQUENCE</scope>
</reference>
<evidence type="ECO:0000256" key="3">
    <source>
        <dbReference type="ARBA" id="ARBA00022448"/>
    </source>
</evidence>
<evidence type="ECO:0000256" key="1">
    <source>
        <dbReference type="ARBA" id="ARBA00004167"/>
    </source>
</evidence>
<name>A0A671EGG4_RHIFE</name>
<feature type="region of interest" description="Disordered" evidence="8">
    <location>
        <begin position="245"/>
        <end position="273"/>
    </location>
</feature>
<keyword evidence="7" id="KW-1133">Transmembrane helix</keyword>
<feature type="region of interest" description="Disordered" evidence="8">
    <location>
        <begin position="83"/>
        <end position="132"/>
    </location>
</feature>
<keyword evidence="5 7" id="KW-0406">Ion transport</keyword>
<dbReference type="Gene3D" id="1.20.5.780">
    <property type="entry name" value="Single helix bin"/>
    <property type="match status" value="1"/>
</dbReference>
<dbReference type="InParanoid" id="A0A671EGG4"/>
<proteinExistence type="inferred from homology"/>
<evidence type="ECO:0000256" key="8">
    <source>
        <dbReference type="SAM" id="MobiDB-lite"/>
    </source>
</evidence>
<reference evidence="9" key="5">
    <citation type="submission" date="2025-09" db="UniProtKB">
        <authorList>
            <consortium name="Ensembl"/>
        </authorList>
    </citation>
    <scope>IDENTIFICATION</scope>
</reference>
<dbReference type="AlphaFoldDB" id="A0A671EGG4"/>
<dbReference type="Ensembl" id="ENSRFET00010013526.1">
    <property type="protein sequence ID" value="ENSRFEP00010012369.1"/>
    <property type="gene ID" value="ENSRFEG00010008312.1"/>
</dbReference>
<dbReference type="GO" id="GO:0017080">
    <property type="term" value="F:sodium channel regulator activity"/>
    <property type="evidence" value="ECO:0007669"/>
    <property type="project" value="TreeGrafter"/>
</dbReference>
<evidence type="ECO:0000313" key="10">
    <source>
        <dbReference type="Proteomes" id="UP000472240"/>
    </source>
</evidence>
<comment type="similarity">
    <text evidence="2 7">Belongs to the FXYD family.</text>
</comment>
<evidence type="ECO:0000256" key="5">
    <source>
        <dbReference type="ARBA" id="ARBA00023065"/>
    </source>
</evidence>
<reference evidence="9 10" key="2">
    <citation type="journal article" date="2018" name="Annu Rev Anim Biosci">
        <title>Bat Biology, Genomes, and the Bat1K Project: To Generate Chromosome-Level Genomes for All Living Bat Species.</title>
        <authorList>
            <person name="Teeling E.C."/>
            <person name="Vernes S.C."/>
            <person name="Davalos L.M."/>
            <person name="Ray D.A."/>
            <person name="Gilbert M.T.P."/>
            <person name="Myers E."/>
        </authorList>
    </citation>
    <scope>NUCLEOTIDE SEQUENCE</scope>
</reference>
<feature type="transmembrane region" description="Helical" evidence="7">
    <location>
        <begin position="173"/>
        <end position="193"/>
    </location>
</feature>
<dbReference type="Pfam" id="PF02038">
    <property type="entry name" value="ATP1G1_PLM_MAT8"/>
    <property type="match status" value="1"/>
</dbReference>
<keyword evidence="6 7" id="KW-0472">Membrane</keyword>
<sequence length="273" mass="28478">MAGGGSPASHLFHPTGIPWHLTPPTHHRGPTATWTALFPTQLRPHRLLSATQTSNKTCFPLLTALCGCQSLCAKAWAPFWPRQGAPPPLGKGRGRRQWAGAGAGGGLDRGGLSRPPLATAPPTPGLPPSPPISVRPASSCCSRAFTVSASSRPLFWPGMATPTQAPTNDYDTVQTVGMTLATIFFLLGIFIIISKCNSPGSKTPQTGLPRGSPGTYSSLVGFRPDPYVLSPCSISLLTGKKVKCRKEDSRSESPTCKSCKSELPSSAPGGGGV</sequence>
<evidence type="ECO:0000313" key="9">
    <source>
        <dbReference type="Ensembl" id="ENSRFEP00010012369.1"/>
    </source>
</evidence>
<comment type="subcellular location">
    <subcellularLocation>
        <location evidence="1">Membrane</location>
        <topology evidence="1">Single-pass membrane protein</topology>
    </subcellularLocation>
</comment>